<evidence type="ECO:0000256" key="1">
    <source>
        <dbReference type="ARBA" id="ARBA00023015"/>
    </source>
</evidence>
<evidence type="ECO:0000313" key="5">
    <source>
        <dbReference type="EMBL" id="MFD0920102.1"/>
    </source>
</evidence>
<dbReference type="Pfam" id="PF12833">
    <property type="entry name" value="HTH_18"/>
    <property type="match status" value="1"/>
</dbReference>
<proteinExistence type="predicted"/>
<evidence type="ECO:0000256" key="2">
    <source>
        <dbReference type="ARBA" id="ARBA00023125"/>
    </source>
</evidence>
<dbReference type="InterPro" id="IPR018062">
    <property type="entry name" value="HTH_AraC-typ_CS"/>
</dbReference>
<evidence type="ECO:0000256" key="3">
    <source>
        <dbReference type="ARBA" id="ARBA00023163"/>
    </source>
</evidence>
<gene>
    <name evidence="5" type="ORF">ACFQ16_10150</name>
</gene>
<dbReference type="Pfam" id="PF14525">
    <property type="entry name" value="AraC_binding_2"/>
    <property type="match status" value="1"/>
</dbReference>
<name>A0ABW3FPB0_9PSEU</name>
<dbReference type="InterPro" id="IPR018060">
    <property type="entry name" value="HTH_AraC"/>
</dbReference>
<keyword evidence="6" id="KW-1185">Reference proteome</keyword>
<accession>A0ABW3FPB0</accession>
<organism evidence="5 6">
    <name type="scientific">Saccharopolyspora rosea</name>
    <dbReference type="NCBI Taxonomy" id="524884"/>
    <lineage>
        <taxon>Bacteria</taxon>
        <taxon>Bacillati</taxon>
        <taxon>Actinomycetota</taxon>
        <taxon>Actinomycetes</taxon>
        <taxon>Pseudonocardiales</taxon>
        <taxon>Pseudonocardiaceae</taxon>
        <taxon>Saccharopolyspora</taxon>
    </lineage>
</organism>
<keyword evidence="3" id="KW-0804">Transcription</keyword>
<dbReference type="SMART" id="SM00342">
    <property type="entry name" value="HTH_ARAC"/>
    <property type="match status" value="1"/>
</dbReference>
<evidence type="ECO:0000259" key="4">
    <source>
        <dbReference type="PROSITE" id="PS01124"/>
    </source>
</evidence>
<dbReference type="InterPro" id="IPR050204">
    <property type="entry name" value="AraC_XylS_family_regulators"/>
</dbReference>
<dbReference type="Proteomes" id="UP001597018">
    <property type="component" value="Unassembled WGS sequence"/>
</dbReference>
<protein>
    <submittedName>
        <fullName evidence="5">Helix-turn-helix domain-containing protein</fullName>
    </submittedName>
</protein>
<comment type="caution">
    <text evidence="5">The sequence shown here is derived from an EMBL/GenBank/DDBJ whole genome shotgun (WGS) entry which is preliminary data.</text>
</comment>
<dbReference type="SUPFAM" id="SSF46689">
    <property type="entry name" value="Homeodomain-like"/>
    <property type="match status" value="1"/>
</dbReference>
<dbReference type="InterPro" id="IPR009057">
    <property type="entry name" value="Homeodomain-like_sf"/>
</dbReference>
<keyword evidence="1" id="KW-0805">Transcription regulation</keyword>
<dbReference type="RefSeq" id="WP_345600884.1">
    <property type="nucleotide sequence ID" value="NZ_BAABLT010000020.1"/>
</dbReference>
<evidence type="ECO:0000313" key="6">
    <source>
        <dbReference type="Proteomes" id="UP001597018"/>
    </source>
</evidence>
<reference evidence="6" key="1">
    <citation type="journal article" date="2019" name="Int. J. Syst. Evol. Microbiol.">
        <title>The Global Catalogue of Microorganisms (GCM) 10K type strain sequencing project: providing services to taxonomists for standard genome sequencing and annotation.</title>
        <authorList>
            <consortium name="The Broad Institute Genomics Platform"/>
            <consortium name="The Broad Institute Genome Sequencing Center for Infectious Disease"/>
            <person name="Wu L."/>
            <person name="Ma J."/>
        </authorList>
    </citation>
    <scope>NUCLEOTIDE SEQUENCE [LARGE SCALE GENOMIC DNA]</scope>
    <source>
        <strain evidence="6">CCUG 56401</strain>
    </source>
</reference>
<feature type="domain" description="HTH araC/xylS-type" evidence="4">
    <location>
        <begin position="206"/>
        <end position="306"/>
    </location>
</feature>
<dbReference type="InterPro" id="IPR035418">
    <property type="entry name" value="AraC-bd_2"/>
</dbReference>
<dbReference type="EMBL" id="JBHTIW010000005">
    <property type="protein sequence ID" value="MFD0920102.1"/>
    <property type="molecule type" value="Genomic_DNA"/>
</dbReference>
<dbReference type="PROSITE" id="PS01124">
    <property type="entry name" value="HTH_ARAC_FAMILY_2"/>
    <property type="match status" value="1"/>
</dbReference>
<dbReference type="Gene3D" id="1.10.10.60">
    <property type="entry name" value="Homeodomain-like"/>
    <property type="match status" value="1"/>
</dbReference>
<dbReference type="PROSITE" id="PS00041">
    <property type="entry name" value="HTH_ARAC_FAMILY_1"/>
    <property type="match status" value="1"/>
</dbReference>
<dbReference type="PANTHER" id="PTHR46796">
    <property type="entry name" value="HTH-TYPE TRANSCRIPTIONAL ACTIVATOR RHAS-RELATED"/>
    <property type="match status" value="1"/>
</dbReference>
<keyword evidence="2" id="KW-0238">DNA-binding</keyword>
<dbReference type="PANTHER" id="PTHR46796:SF6">
    <property type="entry name" value="ARAC SUBFAMILY"/>
    <property type="match status" value="1"/>
</dbReference>
<sequence length="316" mass="35143">MPVEHRKDGAVVFGYLDTESADRSRAFDTVLVRAADPYRAAFRSHRFGLLSACDISGDHRIQVRPRQSPATRRAGHVLGLVLSGSGVLEQSSRTAALAPGDFALYSGTRPFRLDLSGPYRYLVVSLDAATASLVRLIDNATSNRELPRTPSGRILAAALTELAHCASQLGPLAKQEIGEHVAHLLRTAIRDLDRGADPGTRAPLFARVLHFIDRHLAEDLSPVRIAAVHHISVRYLHRLFHDHGETVCDHVRRRRLERIRRDLADFALADLPVYSVAARWGMRDASHFGKLFRAEFALSPRRFRKHVLGTDNAAQR</sequence>